<evidence type="ECO:0000313" key="4">
    <source>
        <dbReference type="Proteomes" id="UP000620327"/>
    </source>
</evidence>
<dbReference type="PROSITE" id="PS51737">
    <property type="entry name" value="RECOMBINASE_DNA_BIND"/>
    <property type="match status" value="1"/>
</dbReference>
<keyword evidence="4" id="KW-1185">Reference proteome</keyword>
<dbReference type="Pfam" id="PF13408">
    <property type="entry name" value="Zn_ribbon_recom"/>
    <property type="match status" value="1"/>
</dbReference>
<protein>
    <submittedName>
        <fullName evidence="3">Recombinase family protein</fullName>
    </submittedName>
</protein>
<accession>A0A923S5T3</accession>
<dbReference type="RefSeq" id="WP_187013252.1">
    <property type="nucleotide sequence ID" value="NZ_JACOQI010000001.1"/>
</dbReference>
<reference evidence="3" key="1">
    <citation type="submission" date="2020-08" db="EMBL/GenBank/DDBJ databases">
        <title>Genome public.</title>
        <authorList>
            <person name="Liu C."/>
            <person name="Sun Q."/>
        </authorList>
    </citation>
    <scope>NUCLEOTIDE SEQUENCE</scope>
    <source>
        <strain evidence="3">BX15</strain>
    </source>
</reference>
<evidence type="ECO:0000313" key="3">
    <source>
        <dbReference type="EMBL" id="MBC5768846.1"/>
    </source>
</evidence>
<dbReference type="CDD" id="cd00338">
    <property type="entry name" value="Ser_Recombinase"/>
    <property type="match status" value="1"/>
</dbReference>
<dbReference type="SUPFAM" id="SSF53041">
    <property type="entry name" value="Resolvase-like"/>
    <property type="match status" value="1"/>
</dbReference>
<dbReference type="Gene3D" id="3.40.50.1390">
    <property type="entry name" value="Resolvase, N-terminal catalytic domain"/>
    <property type="match status" value="1"/>
</dbReference>
<dbReference type="InterPro" id="IPR025827">
    <property type="entry name" value="Zn_ribbon_recom_dom"/>
</dbReference>
<dbReference type="GO" id="GO:0000150">
    <property type="term" value="F:DNA strand exchange activity"/>
    <property type="evidence" value="ECO:0007669"/>
    <property type="project" value="InterPro"/>
</dbReference>
<dbReference type="Pfam" id="PF07508">
    <property type="entry name" value="Recombinase"/>
    <property type="match status" value="1"/>
</dbReference>
<dbReference type="PANTHER" id="PTHR30461:SF23">
    <property type="entry name" value="DNA RECOMBINASE-RELATED"/>
    <property type="match status" value="1"/>
</dbReference>
<dbReference type="InterPro" id="IPR036162">
    <property type="entry name" value="Resolvase-like_N_sf"/>
</dbReference>
<dbReference type="InterPro" id="IPR038109">
    <property type="entry name" value="DNA_bind_recomb_sf"/>
</dbReference>
<dbReference type="Pfam" id="PF00239">
    <property type="entry name" value="Resolvase"/>
    <property type="match status" value="1"/>
</dbReference>
<organism evidence="3 4">
    <name type="scientific">Dysosmobacter segnis</name>
    <dbReference type="NCBI Taxonomy" id="2763042"/>
    <lineage>
        <taxon>Bacteria</taxon>
        <taxon>Bacillati</taxon>
        <taxon>Bacillota</taxon>
        <taxon>Clostridia</taxon>
        <taxon>Eubacteriales</taxon>
        <taxon>Oscillospiraceae</taxon>
        <taxon>Dysosmobacter</taxon>
    </lineage>
</organism>
<dbReference type="InterPro" id="IPR011109">
    <property type="entry name" value="DNA_bind_recombinase_dom"/>
</dbReference>
<dbReference type="Proteomes" id="UP000620327">
    <property type="component" value="Unassembled WGS sequence"/>
</dbReference>
<dbReference type="EMBL" id="JACOQI010000001">
    <property type="protein sequence ID" value="MBC5768846.1"/>
    <property type="molecule type" value="Genomic_DNA"/>
</dbReference>
<dbReference type="PROSITE" id="PS51736">
    <property type="entry name" value="RECOMBINASES_3"/>
    <property type="match status" value="1"/>
</dbReference>
<proteinExistence type="predicted"/>
<sequence length="548" mass="63491">MMNSNLAYANPQKMRAVAYIRVSTDKEEQKSSLINQRSFFETFIEQRGDTLTRIYCDDGKSATKMENRKALNEMLRDARAHKFDRVYVKDVSRLFRNVKNFVNVMSELYELGINIYYVDLGGTNVDPVILNLFATLAESESEKMSTRIKFAKNLSKQKGIVPNFVFGYDRIDKWTMEPNPEEAETVRFIFNRYTEDGWGQARIAKYLHENGVKTKKNKKDAWSNATVGKILTNQIYIGKVVNGRQTTKGPLTNQRDKHSEEDWIVVERPEFRIISDEQFEKAQRLRKENAARYPTLGTKSEKHIFSNLIKCGSCGFSYRRVQRKYSENTPVRAWWVCSHRSVYGSDRCESEHIRIDEDWLLNSIRQLLGSMVRDKQKFCAMAEQKCNAIIQEYLGSTLGLTVDELKEQIDGLEKERGRIKEMARRGIITLDEAEQDMLPLNARVEKLRFKLNEADKSLEVMKQVKKRLSAFVSDFSAFTLTENLTNADLKKIIDKIVVKSKEEIYVYFKIGGEYDEVFTVPVRLTETVETDTNVEHGTQGHFRTAAPF</sequence>
<dbReference type="GO" id="GO:0003677">
    <property type="term" value="F:DNA binding"/>
    <property type="evidence" value="ECO:0007669"/>
    <property type="project" value="InterPro"/>
</dbReference>
<feature type="domain" description="Resolvase/invertase-type recombinase catalytic" evidence="1">
    <location>
        <begin position="15"/>
        <end position="159"/>
    </location>
</feature>
<name>A0A923S5T3_9FIRM</name>
<dbReference type="InterPro" id="IPR050639">
    <property type="entry name" value="SSR_resolvase"/>
</dbReference>
<dbReference type="Gene3D" id="3.90.1750.20">
    <property type="entry name" value="Putative Large Serine Recombinase, Chain B, Domain 2"/>
    <property type="match status" value="1"/>
</dbReference>
<feature type="domain" description="Recombinase" evidence="2">
    <location>
        <begin position="165"/>
        <end position="292"/>
    </location>
</feature>
<dbReference type="InterPro" id="IPR006119">
    <property type="entry name" value="Resolv_N"/>
</dbReference>
<dbReference type="AlphaFoldDB" id="A0A923S5T3"/>
<dbReference type="SMART" id="SM00857">
    <property type="entry name" value="Resolvase"/>
    <property type="match status" value="1"/>
</dbReference>
<evidence type="ECO:0000259" key="2">
    <source>
        <dbReference type="PROSITE" id="PS51737"/>
    </source>
</evidence>
<evidence type="ECO:0000259" key="1">
    <source>
        <dbReference type="PROSITE" id="PS51736"/>
    </source>
</evidence>
<gene>
    <name evidence="3" type="ORF">H8Z83_00585</name>
</gene>
<comment type="caution">
    <text evidence="3">The sequence shown here is derived from an EMBL/GenBank/DDBJ whole genome shotgun (WGS) entry which is preliminary data.</text>
</comment>
<dbReference type="PANTHER" id="PTHR30461">
    <property type="entry name" value="DNA-INVERTASE FROM LAMBDOID PROPHAGE"/>
    <property type="match status" value="1"/>
</dbReference>